<reference evidence="4" key="2">
    <citation type="submission" date="2019-07" db="EMBL/GenBank/DDBJ databases">
        <authorList>
            <person name="Yang Y."/>
            <person name="Bocs S."/>
            <person name="Baudouin L."/>
        </authorList>
    </citation>
    <scope>NUCLEOTIDE SEQUENCE</scope>
    <source>
        <tissue evidence="4">Spear leaf of Hainan Tall coconut</tissue>
    </source>
</reference>
<evidence type="ECO:0000313" key="4">
    <source>
        <dbReference type="EMBL" id="KAG1326150.1"/>
    </source>
</evidence>
<gene>
    <name evidence="4" type="ORF">COCNU_01G000840</name>
</gene>
<dbReference type="Pfam" id="PF00226">
    <property type="entry name" value="DnaJ"/>
    <property type="match status" value="1"/>
</dbReference>
<feature type="compositionally biased region" description="Low complexity" evidence="1">
    <location>
        <begin position="1"/>
        <end position="18"/>
    </location>
</feature>
<dbReference type="AlphaFoldDB" id="A0A8K0HTZ8"/>
<feature type="transmembrane region" description="Helical" evidence="2">
    <location>
        <begin position="196"/>
        <end position="218"/>
    </location>
</feature>
<dbReference type="GO" id="GO:0005783">
    <property type="term" value="C:endoplasmic reticulum"/>
    <property type="evidence" value="ECO:0007669"/>
    <property type="project" value="UniProtKB-ARBA"/>
</dbReference>
<feature type="compositionally biased region" description="Basic and acidic residues" evidence="1">
    <location>
        <begin position="27"/>
        <end position="41"/>
    </location>
</feature>
<dbReference type="OrthoDB" id="1507364at2759"/>
<name>A0A8K0HTZ8_COCNU</name>
<evidence type="ECO:0000256" key="2">
    <source>
        <dbReference type="SAM" id="Phobius"/>
    </source>
</evidence>
<feature type="region of interest" description="Disordered" evidence="1">
    <location>
        <begin position="1"/>
        <end position="130"/>
    </location>
</feature>
<feature type="compositionally biased region" description="Low complexity" evidence="1">
    <location>
        <begin position="388"/>
        <end position="399"/>
    </location>
</feature>
<dbReference type="Proteomes" id="UP000797356">
    <property type="component" value="Chromosome 1"/>
</dbReference>
<dbReference type="PROSITE" id="PS50076">
    <property type="entry name" value="DNAJ_2"/>
    <property type="match status" value="1"/>
</dbReference>
<feature type="transmembrane region" description="Helical" evidence="2">
    <location>
        <begin position="286"/>
        <end position="310"/>
    </location>
</feature>
<feature type="region of interest" description="Disordered" evidence="1">
    <location>
        <begin position="612"/>
        <end position="640"/>
    </location>
</feature>
<feature type="compositionally biased region" description="Low complexity" evidence="1">
    <location>
        <begin position="45"/>
        <end position="58"/>
    </location>
</feature>
<accession>A0A8K0HTZ8</accession>
<dbReference type="Gene3D" id="1.10.287.110">
    <property type="entry name" value="DnaJ domain"/>
    <property type="match status" value="1"/>
</dbReference>
<feature type="compositionally biased region" description="Polar residues" evidence="1">
    <location>
        <begin position="612"/>
        <end position="628"/>
    </location>
</feature>
<feature type="transmembrane region" description="Helical" evidence="2">
    <location>
        <begin position="331"/>
        <end position="355"/>
    </location>
</feature>
<feature type="compositionally biased region" description="Basic residues" evidence="1">
    <location>
        <begin position="683"/>
        <end position="694"/>
    </location>
</feature>
<dbReference type="SUPFAM" id="SSF46565">
    <property type="entry name" value="Chaperone J-domain"/>
    <property type="match status" value="1"/>
</dbReference>
<protein>
    <submittedName>
        <fullName evidence="4">Chaperone protein DnaJ</fullName>
    </submittedName>
</protein>
<organism evidence="4 5">
    <name type="scientific">Cocos nucifera</name>
    <name type="common">Coconut palm</name>
    <dbReference type="NCBI Taxonomy" id="13894"/>
    <lineage>
        <taxon>Eukaryota</taxon>
        <taxon>Viridiplantae</taxon>
        <taxon>Streptophyta</taxon>
        <taxon>Embryophyta</taxon>
        <taxon>Tracheophyta</taxon>
        <taxon>Spermatophyta</taxon>
        <taxon>Magnoliopsida</taxon>
        <taxon>Liliopsida</taxon>
        <taxon>Arecaceae</taxon>
        <taxon>Arecoideae</taxon>
        <taxon>Cocoseae</taxon>
        <taxon>Attaleinae</taxon>
        <taxon>Cocos</taxon>
    </lineage>
</organism>
<feature type="transmembrane region" description="Helical" evidence="2">
    <location>
        <begin position="257"/>
        <end position="280"/>
    </location>
</feature>
<feature type="domain" description="J" evidence="3">
    <location>
        <begin position="433"/>
        <end position="501"/>
    </location>
</feature>
<keyword evidence="2" id="KW-0472">Membrane</keyword>
<evidence type="ECO:0000313" key="5">
    <source>
        <dbReference type="Proteomes" id="UP000797356"/>
    </source>
</evidence>
<dbReference type="SMART" id="SM00271">
    <property type="entry name" value="DnaJ"/>
    <property type="match status" value="1"/>
</dbReference>
<dbReference type="InterPro" id="IPR001623">
    <property type="entry name" value="DnaJ_domain"/>
</dbReference>
<dbReference type="PANTHER" id="PTHR45270">
    <property type="entry name" value="OS03G0832900 PROTEIN"/>
    <property type="match status" value="1"/>
</dbReference>
<evidence type="ECO:0000256" key="1">
    <source>
        <dbReference type="SAM" id="MobiDB-lite"/>
    </source>
</evidence>
<dbReference type="InterPro" id="IPR032843">
    <property type="entry name" value="Jiv"/>
</dbReference>
<feature type="transmembrane region" description="Helical" evidence="2">
    <location>
        <begin position="230"/>
        <end position="250"/>
    </location>
</feature>
<comment type="caution">
    <text evidence="4">The sequence shown here is derived from an EMBL/GenBank/DDBJ whole genome shotgun (WGS) entry which is preliminary data.</text>
</comment>
<feature type="region of interest" description="Disordered" evidence="1">
    <location>
        <begin position="663"/>
        <end position="694"/>
    </location>
</feature>
<dbReference type="InterPro" id="IPR036869">
    <property type="entry name" value="J_dom_sf"/>
</dbReference>
<feature type="compositionally biased region" description="Polar residues" evidence="1">
    <location>
        <begin position="79"/>
        <end position="90"/>
    </location>
</feature>
<dbReference type="CDD" id="cd06257">
    <property type="entry name" value="DnaJ"/>
    <property type="match status" value="1"/>
</dbReference>
<evidence type="ECO:0000259" key="3">
    <source>
        <dbReference type="PROSITE" id="PS50076"/>
    </source>
</evidence>
<feature type="compositionally biased region" description="Low complexity" evidence="1">
    <location>
        <begin position="98"/>
        <end position="109"/>
    </location>
</feature>
<feature type="compositionally biased region" description="Polar residues" evidence="1">
    <location>
        <begin position="663"/>
        <end position="674"/>
    </location>
</feature>
<reference evidence="4" key="1">
    <citation type="journal article" date="2017" name="Gigascience">
        <title>The genome draft of coconut (Cocos nucifera).</title>
        <authorList>
            <person name="Xiao Y."/>
            <person name="Xu P."/>
            <person name="Fan H."/>
            <person name="Baudouin L."/>
            <person name="Xia W."/>
            <person name="Bocs S."/>
            <person name="Xu J."/>
            <person name="Li Q."/>
            <person name="Guo A."/>
            <person name="Zhou L."/>
            <person name="Li J."/>
            <person name="Wu Y."/>
            <person name="Ma Z."/>
            <person name="Armero A."/>
            <person name="Issali A.E."/>
            <person name="Liu N."/>
            <person name="Peng M."/>
            <person name="Yang Y."/>
        </authorList>
    </citation>
    <scope>NUCLEOTIDE SEQUENCE</scope>
    <source>
        <tissue evidence="4">Spear leaf of Hainan Tall coconut</tissue>
    </source>
</reference>
<dbReference type="PANTHER" id="PTHR45270:SF4">
    <property type="entry name" value="CHAPERONE DNAJ-DOMAIN SUPERFAMILY PROTEIN"/>
    <property type="match status" value="1"/>
</dbReference>
<keyword evidence="2" id="KW-0812">Transmembrane</keyword>
<keyword evidence="5" id="KW-1185">Reference proteome</keyword>
<dbReference type="Pfam" id="PF14901">
    <property type="entry name" value="Jiv90"/>
    <property type="match status" value="1"/>
</dbReference>
<proteinExistence type="predicted"/>
<keyword evidence="2" id="KW-1133">Transmembrane helix</keyword>
<dbReference type="EMBL" id="CM017872">
    <property type="protein sequence ID" value="KAG1326150.1"/>
    <property type="molecule type" value="Genomic_DNA"/>
</dbReference>
<sequence length="694" mass="76982">MARKGNQQRNGLNRNGPNYKNVVSEMVNKESLKSHDGKIAEEEPSSSPSQEGKNNTKGSGKKSKQRSAGVSCRGKSDDTNPNLSQTVDTSSKIRDPAGSDLSSGASGSRGNDEMFNSSNHNQKVSSNNVPEGVPVENMMENSGLSAAVAGKDVRALALYILKVASEWVEQQKPRFTTFAAVLRMGHDYVRLKVEHVCPIIFTWILYFGKLILLLSMVWLECGIRGLDSLLRLGTTSFFTVIWCSILSVIAMTGITKFLILMVIAALVAIFIGLGLAIVIISMFAIVILWLYGSFWTTGVVILIGGITFALSHERVALLITTIYSMHCARSYVGWLGLLLGLNLSFISSDILIHFLQNKLSEHRSNDPSEQARHSQGRSGHWYGEPFHSSQADDTSQSTSERSADRSTGVPSTSGPEAELTSEDEVLWLLNCTDHYSALGFNRYENIDVSVLKREYRKKAMLVHPDKNMGNEKAAEAFKKLQNAYEKEVLSLTVSATIDRVGLIRIEHAFYEGCNHQRVTYLSTDKLGFAVDLHLKPKFIYDNMKKGRHGIFRSGYGHAEAEDEGIYGESRRIACKKCSQFHVWACTERSKSRARWCQGMKCLANTHKPSFHVNTSLTKQPSSKATTSAHRGGGGMPTTNMDETMTEEEFFEWLQNAMQSGMFETSNMSNETPSPRNGGCSKSSVKKKRKGKKQW</sequence>
<feature type="region of interest" description="Disordered" evidence="1">
    <location>
        <begin position="385"/>
        <end position="418"/>
    </location>
</feature>
<feature type="compositionally biased region" description="Polar residues" evidence="1">
    <location>
        <begin position="114"/>
        <end position="129"/>
    </location>
</feature>